<sequence length="214" mass="23674">MSRPLLVSQPRDVNSAGPSPKDRVSQLGSMVADLIAKLDRCSPETVPRLIVGTSVALSALRVQDLKTVRLIDACLFFTNGLLSKALVPVAQCLSDIGQRKGKPVDAYLDGLNNCVRLLTSALCYLNQLRKEVARIHVNNSALAELCRWDCEVGTAELFPFDVVKKCEELHRARRLGRPSFRPYRSGGSRRTAASRQAPRRAPPPQHSRFQSKPF</sequence>
<proteinExistence type="predicted"/>
<protein>
    <submittedName>
        <fullName evidence="2">Uncharacterized protein</fullName>
    </submittedName>
</protein>
<evidence type="ECO:0000256" key="1">
    <source>
        <dbReference type="SAM" id="MobiDB-lite"/>
    </source>
</evidence>
<keyword evidence="3" id="KW-1185">Reference proteome</keyword>
<dbReference type="EMBL" id="VSRR010039284">
    <property type="protein sequence ID" value="MPC74606.1"/>
    <property type="molecule type" value="Genomic_DNA"/>
</dbReference>
<evidence type="ECO:0000313" key="2">
    <source>
        <dbReference type="EMBL" id="MPC74606.1"/>
    </source>
</evidence>
<dbReference type="Proteomes" id="UP000324222">
    <property type="component" value="Unassembled WGS sequence"/>
</dbReference>
<name>A0A5B7HXZ5_PORTR</name>
<reference evidence="2 3" key="1">
    <citation type="submission" date="2019-05" db="EMBL/GenBank/DDBJ databases">
        <title>Another draft genome of Portunus trituberculatus and its Hox gene families provides insights of decapod evolution.</title>
        <authorList>
            <person name="Jeong J.-H."/>
            <person name="Song I."/>
            <person name="Kim S."/>
            <person name="Choi T."/>
            <person name="Kim D."/>
            <person name="Ryu S."/>
            <person name="Kim W."/>
        </authorList>
    </citation>
    <scope>NUCLEOTIDE SEQUENCE [LARGE SCALE GENOMIC DNA]</scope>
    <source>
        <tissue evidence="2">Muscle</tissue>
    </source>
</reference>
<dbReference type="OrthoDB" id="5988333at2759"/>
<feature type="region of interest" description="Disordered" evidence="1">
    <location>
        <begin position="178"/>
        <end position="214"/>
    </location>
</feature>
<comment type="caution">
    <text evidence="2">The sequence shown here is derived from an EMBL/GenBank/DDBJ whole genome shotgun (WGS) entry which is preliminary data.</text>
</comment>
<accession>A0A5B7HXZ5</accession>
<gene>
    <name evidence="2" type="ORF">E2C01_068975</name>
</gene>
<dbReference type="AlphaFoldDB" id="A0A5B7HXZ5"/>
<feature type="region of interest" description="Disordered" evidence="1">
    <location>
        <begin position="1"/>
        <end position="24"/>
    </location>
</feature>
<evidence type="ECO:0000313" key="3">
    <source>
        <dbReference type="Proteomes" id="UP000324222"/>
    </source>
</evidence>
<feature type="compositionally biased region" description="Low complexity" evidence="1">
    <location>
        <begin position="184"/>
        <end position="196"/>
    </location>
</feature>
<organism evidence="2 3">
    <name type="scientific">Portunus trituberculatus</name>
    <name type="common">Swimming crab</name>
    <name type="synonym">Neptunus trituberculatus</name>
    <dbReference type="NCBI Taxonomy" id="210409"/>
    <lineage>
        <taxon>Eukaryota</taxon>
        <taxon>Metazoa</taxon>
        <taxon>Ecdysozoa</taxon>
        <taxon>Arthropoda</taxon>
        <taxon>Crustacea</taxon>
        <taxon>Multicrustacea</taxon>
        <taxon>Malacostraca</taxon>
        <taxon>Eumalacostraca</taxon>
        <taxon>Eucarida</taxon>
        <taxon>Decapoda</taxon>
        <taxon>Pleocyemata</taxon>
        <taxon>Brachyura</taxon>
        <taxon>Eubrachyura</taxon>
        <taxon>Portunoidea</taxon>
        <taxon>Portunidae</taxon>
        <taxon>Portuninae</taxon>
        <taxon>Portunus</taxon>
    </lineage>
</organism>